<evidence type="ECO:0000313" key="2">
    <source>
        <dbReference type="EMBL" id="MFD2187118.1"/>
    </source>
</evidence>
<feature type="signal peptide" evidence="1">
    <location>
        <begin position="1"/>
        <end position="22"/>
    </location>
</feature>
<reference evidence="3" key="1">
    <citation type="journal article" date="2019" name="Int. J. Syst. Evol. Microbiol.">
        <title>The Global Catalogue of Microorganisms (GCM) 10K type strain sequencing project: providing services to taxonomists for standard genome sequencing and annotation.</title>
        <authorList>
            <consortium name="The Broad Institute Genomics Platform"/>
            <consortium name="The Broad Institute Genome Sequencing Center for Infectious Disease"/>
            <person name="Wu L."/>
            <person name="Ma J."/>
        </authorList>
    </citation>
    <scope>NUCLEOTIDE SEQUENCE [LARGE SCALE GENOMIC DNA]</scope>
    <source>
        <strain evidence="3">DT92</strain>
    </source>
</reference>
<keyword evidence="1" id="KW-0732">Signal</keyword>
<keyword evidence="3" id="KW-1185">Reference proteome</keyword>
<dbReference type="InterPro" id="IPR032331">
    <property type="entry name" value="DUF4856"/>
</dbReference>
<organism evidence="2 3">
    <name type="scientific">Aquimarina celericrescens</name>
    <dbReference type="NCBI Taxonomy" id="1964542"/>
    <lineage>
        <taxon>Bacteria</taxon>
        <taxon>Pseudomonadati</taxon>
        <taxon>Bacteroidota</taxon>
        <taxon>Flavobacteriia</taxon>
        <taxon>Flavobacteriales</taxon>
        <taxon>Flavobacteriaceae</taxon>
        <taxon>Aquimarina</taxon>
    </lineage>
</organism>
<comment type="caution">
    <text evidence="2">The sequence shown here is derived from an EMBL/GenBank/DDBJ whole genome shotgun (WGS) entry which is preliminary data.</text>
</comment>
<gene>
    <name evidence="2" type="ORF">ACFSJT_09985</name>
</gene>
<accession>A0ABW5AVW9</accession>
<feature type="chain" id="PRO_5046401190" evidence="1">
    <location>
        <begin position="23"/>
        <end position="414"/>
    </location>
</feature>
<evidence type="ECO:0000313" key="3">
    <source>
        <dbReference type="Proteomes" id="UP001597344"/>
    </source>
</evidence>
<dbReference type="Pfam" id="PF16148">
    <property type="entry name" value="DUF4856"/>
    <property type="match status" value="1"/>
</dbReference>
<sequence>MKINKFLNLICLSGLLIFASCSDDDDTTFNQIEEPATYVFERNGESTVSFGGQTTRIAMSEEIISALMNSMLTDAEATIDAMFAHVEGENNFSNADLNASDKSVRSKTAASRDYFSANTTEAIAIRSEFDGWIKSQVDEVFPNWTVTATAGTAGVLQEAGGGSNRYVNARGLEYNQAFGKSLIGALMTDQALNNYLSTSVLDEADNVENNNNEVVAEGKNYTTMEHKWDEAYGYLYGASETPATPNVNIIGTDKEGDDSFLSKYISRVENDSDFAGIAADIFNAFKLGRAAIVAKEYTVRDQQAAIIRKKVSEVIAIRAVYYLQQGKSLLEASTVDTAAAFHDLSEGYGFIYSLQFTRNPDTNAPYFTRAEVRALIEQLIGGANGFWDVTPETLQTISEAIAAKFDFTVEQAGS</sequence>
<protein>
    <submittedName>
        <fullName evidence="2">DUF4856 domain-containing protein</fullName>
    </submittedName>
</protein>
<dbReference type="EMBL" id="JBHUHY010000007">
    <property type="protein sequence ID" value="MFD2187118.1"/>
    <property type="molecule type" value="Genomic_DNA"/>
</dbReference>
<evidence type="ECO:0000256" key="1">
    <source>
        <dbReference type="SAM" id="SignalP"/>
    </source>
</evidence>
<dbReference type="RefSeq" id="WP_378320113.1">
    <property type="nucleotide sequence ID" value="NZ_JBHUHY010000007.1"/>
</dbReference>
<proteinExistence type="predicted"/>
<dbReference type="Proteomes" id="UP001597344">
    <property type="component" value="Unassembled WGS sequence"/>
</dbReference>
<dbReference type="PROSITE" id="PS51257">
    <property type="entry name" value="PROKAR_LIPOPROTEIN"/>
    <property type="match status" value="1"/>
</dbReference>
<name>A0ABW5AVW9_9FLAO</name>